<dbReference type="AlphaFoldDB" id="D6XZ71"/>
<evidence type="ECO:0000313" key="6">
    <source>
        <dbReference type="Proteomes" id="UP000000271"/>
    </source>
</evidence>
<keyword evidence="6" id="KW-1185">Reference proteome</keyword>
<dbReference type="Proteomes" id="UP000000271">
    <property type="component" value="Chromosome"/>
</dbReference>
<dbReference type="RefSeq" id="WP_013173769.1">
    <property type="nucleotide sequence ID" value="NC_014219.1"/>
</dbReference>
<dbReference type="STRING" id="439292.Bsel_2866"/>
<keyword evidence="1" id="KW-0677">Repeat</keyword>
<dbReference type="PROSITE" id="PS51257">
    <property type="entry name" value="PROKAR_LIPOPROTEIN"/>
    <property type="match status" value="1"/>
</dbReference>
<dbReference type="CDD" id="cd01449">
    <property type="entry name" value="TST_Repeat_2"/>
    <property type="match status" value="1"/>
</dbReference>
<protein>
    <recommendedName>
        <fullName evidence="3">Sulfurtransferase</fullName>
    </recommendedName>
</protein>
<dbReference type="eggNOG" id="COG2897">
    <property type="taxonomic scope" value="Bacteria"/>
</dbReference>
<proteinExistence type="predicted"/>
<name>D6XZ71_BACIE</name>
<dbReference type="InterPro" id="IPR036873">
    <property type="entry name" value="Rhodanese-like_dom_sf"/>
</dbReference>
<reference evidence="5" key="1">
    <citation type="submission" date="2009-10" db="EMBL/GenBank/DDBJ databases">
        <title>Complete sequence of Bacillus selenitireducens MLS10.</title>
        <authorList>
            <consortium name="US DOE Joint Genome Institute"/>
            <person name="Lucas S."/>
            <person name="Copeland A."/>
            <person name="Lapidus A."/>
            <person name="Glavina del Rio T."/>
            <person name="Dalin E."/>
            <person name="Tice H."/>
            <person name="Bruce D."/>
            <person name="Goodwin L."/>
            <person name="Pitluck S."/>
            <person name="Sims D."/>
            <person name="Brettin T."/>
            <person name="Detter J.C."/>
            <person name="Han C."/>
            <person name="Larimer F."/>
            <person name="Land M."/>
            <person name="Hauser L."/>
            <person name="Kyrpides N."/>
            <person name="Ovchinnikova G."/>
            <person name="Stolz J."/>
        </authorList>
    </citation>
    <scope>NUCLEOTIDE SEQUENCE [LARGE SCALE GENOMIC DNA]</scope>
    <source>
        <strain evidence="5">MLS10</strain>
    </source>
</reference>
<dbReference type="Pfam" id="PF00581">
    <property type="entry name" value="Rhodanese"/>
    <property type="match status" value="2"/>
</dbReference>
<dbReference type="GO" id="GO:0004792">
    <property type="term" value="F:thiosulfate-cyanide sulfurtransferase activity"/>
    <property type="evidence" value="ECO:0007669"/>
    <property type="project" value="UniProtKB-EC"/>
</dbReference>
<dbReference type="Gene3D" id="3.40.250.10">
    <property type="entry name" value="Rhodanese-like domain"/>
    <property type="match status" value="2"/>
</dbReference>
<dbReference type="PROSITE" id="PS00683">
    <property type="entry name" value="RHODANESE_2"/>
    <property type="match status" value="1"/>
</dbReference>
<dbReference type="PANTHER" id="PTHR43855:SF1">
    <property type="entry name" value="THIOSULFATE SULFURTRANSFERASE"/>
    <property type="match status" value="1"/>
</dbReference>
<organism evidence="5 6">
    <name type="scientific">Bacillus selenitireducens (strain ATCC 700615 / DSM 15326 / MLS10)</name>
    <dbReference type="NCBI Taxonomy" id="439292"/>
    <lineage>
        <taxon>Bacteria</taxon>
        <taxon>Bacillati</taxon>
        <taxon>Bacillota</taxon>
        <taxon>Bacilli</taxon>
        <taxon>Bacillales</taxon>
        <taxon>Bacillaceae</taxon>
        <taxon>Salisediminibacterium</taxon>
    </lineage>
</organism>
<dbReference type="EMBL" id="CP001791">
    <property type="protein sequence ID" value="ADI00356.1"/>
    <property type="molecule type" value="Genomic_DNA"/>
</dbReference>
<feature type="domain" description="Rhodanese" evidence="4">
    <location>
        <begin position="60"/>
        <end position="167"/>
    </location>
</feature>
<dbReference type="PROSITE" id="PS00380">
    <property type="entry name" value="RHODANESE_1"/>
    <property type="match status" value="1"/>
</dbReference>
<comment type="catalytic activity">
    <reaction evidence="2">
        <text>thiosulfate + hydrogen cyanide = thiocyanate + sulfite + 2 H(+)</text>
        <dbReference type="Rhea" id="RHEA:16881"/>
        <dbReference type="ChEBI" id="CHEBI:15378"/>
        <dbReference type="ChEBI" id="CHEBI:17359"/>
        <dbReference type="ChEBI" id="CHEBI:18022"/>
        <dbReference type="ChEBI" id="CHEBI:18407"/>
        <dbReference type="ChEBI" id="CHEBI:33542"/>
        <dbReference type="EC" id="2.8.1.1"/>
    </reaction>
</comment>
<gene>
    <name evidence="5" type="ordered locus">Bsel_2866</name>
</gene>
<dbReference type="KEGG" id="bse:Bsel_2866"/>
<dbReference type="PROSITE" id="PS50206">
    <property type="entry name" value="RHODANESE_3"/>
    <property type="match status" value="2"/>
</dbReference>
<evidence type="ECO:0000256" key="3">
    <source>
        <dbReference type="RuleBase" id="RU000507"/>
    </source>
</evidence>
<evidence type="ECO:0000313" key="5">
    <source>
        <dbReference type="EMBL" id="ADI00356.1"/>
    </source>
</evidence>
<dbReference type="SMART" id="SM00450">
    <property type="entry name" value="RHOD"/>
    <property type="match status" value="2"/>
</dbReference>
<evidence type="ECO:0000259" key="4">
    <source>
        <dbReference type="PROSITE" id="PS50206"/>
    </source>
</evidence>
<dbReference type="InterPro" id="IPR051126">
    <property type="entry name" value="Thiosulfate_sulfurtransferase"/>
</dbReference>
<evidence type="ECO:0000256" key="1">
    <source>
        <dbReference type="ARBA" id="ARBA00022737"/>
    </source>
</evidence>
<dbReference type="CDD" id="cd01448">
    <property type="entry name" value="TST_Repeat_1"/>
    <property type="match status" value="1"/>
</dbReference>
<dbReference type="PANTHER" id="PTHR43855">
    <property type="entry name" value="THIOSULFATE SULFURTRANSFERASE"/>
    <property type="match status" value="1"/>
</dbReference>
<dbReference type="InterPro" id="IPR001763">
    <property type="entry name" value="Rhodanese-like_dom"/>
</dbReference>
<dbReference type="InterPro" id="IPR001307">
    <property type="entry name" value="Thiosulphate_STrfase_CS"/>
</dbReference>
<sequence>MKKILSSIVVLSGLLIACNNDPSVEEVEEAAEDITAGGVVDASEYENGDLLVSTDWLEEDNGDVVVVDVRREGYEDGHIPGAVSVEPGQLSDPDNPVDGVLPPEEGFEALMQEIGVNEETTVVAYDDGDSLWASRLFYALELYGHEDVRILNGGFTAWLNDGKDVSTEAPEPERGNFTAQLNPELQSSREDVDANIGNEATVFLDARSEGEYTGEDVRAERGGHIPGAPHLEWSEAVSGDGVPYFKSAEELEEQFAAAGVDRDKTIIPYCQTNVRGAHSYFSLRLLGFDDVKPYEGSWAEYGNDPDAEIEGSS</sequence>
<dbReference type="SUPFAM" id="SSF52821">
    <property type="entry name" value="Rhodanese/Cell cycle control phosphatase"/>
    <property type="match status" value="2"/>
</dbReference>
<dbReference type="HOGENOM" id="CLU_031618_1_7_9"/>
<evidence type="ECO:0000256" key="2">
    <source>
        <dbReference type="ARBA" id="ARBA00047549"/>
    </source>
</evidence>
<accession>D6XZ71</accession>
<feature type="domain" description="Rhodanese" evidence="4">
    <location>
        <begin position="197"/>
        <end position="310"/>
    </location>
</feature>
<keyword evidence="3" id="KW-0808">Transferase</keyword>